<dbReference type="SUPFAM" id="SSF90002">
    <property type="entry name" value="Hypothetical protein YjiA, C-terminal domain"/>
    <property type="match status" value="1"/>
</dbReference>
<evidence type="ECO:0000259" key="6">
    <source>
        <dbReference type="SMART" id="SM00833"/>
    </source>
</evidence>
<dbReference type="EMBL" id="BAAAGS010000005">
    <property type="protein sequence ID" value="GAA0514602.1"/>
    <property type="molecule type" value="Genomic_DNA"/>
</dbReference>
<dbReference type="InterPro" id="IPR027417">
    <property type="entry name" value="P-loop_NTPase"/>
</dbReference>
<sequence length="346" mass="37898">MQQPIPVVIVAGFLGSGKTTLLNHLLGNGAGARVGVVVNDFGSIGIDAMSVAGQVDSMVELGNGCLCCAVDAGGMERMLSRLARPGADLDVIVVESSGLADPRVMIRLVLACSDPRLSYGGLVEVVDAAEFETSRARHPELEQHLRFADLVVLNKTDRVEQTELDRLHATVGELAGGTPVLPTSHGRVDPSLLFEARPRTERDDVPRQLSFDELLREDEHARGCDEHMHAQYQSVEFESDRPLDPRALMGFLDDRPPGVYRMKGFVYFGLPGHRHKFALHTVGNYLRFHRTRWESGESRRSQLVAIGTGIDPDSLRERLESCAVDEPGGDDGLIDNGMLSVLRFTH</sequence>
<keyword evidence="8" id="KW-1185">Reference proteome</keyword>
<proteinExistence type="inferred from homology"/>
<evidence type="ECO:0000256" key="3">
    <source>
        <dbReference type="ARBA" id="ARBA00023186"/>
    </source>
</evidence>
<dbReference type="InterPro" id="IPR011629">
    <property type="entry name" value="CobW-like_C"/>
</dbReference>
<dbReference type="RefSeq" id="WP_009946291.1">
    <property type="nucleotide sequence ID" value="NZ_BAAAGS010000005.1"/>
</dbReference>
<name>A0ABN1CBB6_SACER</name>
<evidence type="ECO:0000313" key="8">
    <source>
        <dbReference type="Proteomes" id="UP001500729"/>
    </source>
</evidence>
<dbReference type="CDD" id="cd03112">
    <property type="entry name" value="CobW-like"/>
    <property type="match status" value="1"/>
</dbReference>
<accession>A0ABN1CBB6</accession>
<evidence type="ECO:0000256" key="4">
    <source>
        <dbReference type="ARBA" id="ARBA00034320"/>
    </source>
</evidence>
<evidence type="ECO:0000256" key="5">
    <source>
        <dbReference type="ARBA" id="ARBA00049117"/>
    </source>
</evidence>
<keyword evidence="3" id="KW-0143">Chaperone</keyword>
<dbReference type="PANTHER" id="PTHR13748">
    <property type="entry name" value="COBW-RELATED"/>
    <property type="match status" value="1"/>
</dbReference>
<evidence type="ECO:0000256" key="1">
    <source>
        <dbReference type="ARBA" id="ARBA00022741"/>
    </source>
</evidence>
<dbReference type="Proteomes" id="UP001500729">
    <property type="component" value="Unassembled WGS sequence"/>
</dbReference>
<reference evidence="7 8" key="1">
    <citation type="journal article" date="2019" name="Int. J. Syst. Evol. Microbiol.">
        <title>The Global Catalogue of Microorganisms (GCM) 10K type strain sequencing project: providing services to taxonomists for standard genome sequencing and annotation.</title>
        <authorList>
            <consortium name="The Broad Institute Genomics Platform"/>
            <consortium name="The Broad Institute Genome Sequencing Center for Infectious Disease"/>
            <person name="Wu L."/>
            <person name="Ma J."/>
        </authorList>
    </citation>
    <scope>NUCLEOTIDE SEQUENCE [LARGE SCALE GENOMIC DNA]</scope>
    <source>
        <strain evidence="7 8">JCM 10303</strain>
    </source>
</reference>
<comment type="catalytic activity">
    <reaction evidence="5">
        <text>GTP + H2O = GDP + phosphate + H(+)</text>
        <dbReference type="Rhea" id="RHEA:19669"/>
        <dbReference type="ChEBI" id="CHEBI:15377"/>
        <dbReference type="ChEBI" id="CHEBI:15378"/>
        <dbReference type="ChEBI" id="CHEBI:37565"/>
        <dbReference type="ChEBI" id="CHEBI:43474"/>
        <dbReference type="ChEBI" id="CHEBI:58189"/>
    </reaction>
    <physiologicalReaction direction="left-to-right" evidence="5">
        <dbReference type="Rhea" id="RHEA:19670"/>
    </physiologicalReaction>
</comment>
<dbReference type="InterPro" id="IPR003495">
    <property type="entry name" value="CobW/HypB/UreG_nucleotide-bd"/>
</dbReference>
<organism evidence="7 8">
    <name type="scientific">Saccharopolyspora erythraea</name>
    <name type="common">Streptomyces erythraeus</name>
    <dbReference type="NCBI Taxonomy" id="1836"/>
    <lineage>
        <taxon>Bacteria</taxon>
        <taxon>Bacillati</taxon>
        <taxon>Actinomycetota</taxon>
        <taxon>Actinomycetes</taxon>
        <taxon>Pseudonocardiales</taxon>
        <taxon>Pseudonocardiaceae</taxon>
        <taxon>Saccharopolyspora</taxon>
    </lineage>
</organism>
<dbReference type="Pfam" id="PF02492">
    <property type="entry name" value="cobW"/>
    <property type="match status" value="1"/>
</dbReference>
<keyword evidence="2" id="KW-0378">Hydrolase</keyword>
<dbReference type="InterPro" id="IPR051316">
    <property type="entry name" value="Zinc-reg_GTPase_activator"/>
</dbReference>
<dbReference type="Pfam" id="PF07683">
    <property type="entry name" value="CobW_C"/>
    <property type="match status" value="1"/>
</dbReference>
<comment type="caution">
    <text evidence="7">The sequence shown here is derived from an EMBL/GenBank/DDBJ whole genome shotgun (WGS) entry which is preliminary data.</text>
</comment>
<keyword evidence="1" id="KW-0547">Nucleotide-binding</keyword>
<dbReference type="Gene3D" id="3.30.1220.10">
    <property type="entry name" value="CobW-like, C-terminal domain"/>
    <property type="match status" value="1"/>
</dbReference>
<gene>
    <name evidence="7" type="ORF">GCM10009533_11940</name>
</gene>
<dbReference type="InterPro" id="IPR036627">
    <property type="entry name" value="CobW-likC_sf"/>
</dbReference>
<evidence type="ECO:0000313" key="7">
    <source>
        <dbReference type="EMBL" id="GAA0514602.1"/>
    </source>
</evidence>
<dbReference type="PANTHER" id="PTHR13748:SF62">
    <property type="entry name" value="COBW DOMAIN-CONTAINING PROTEIN"/>
    <property type="match status" value="1"/>
</dbReference>
<dbReference type="SUPFAM" id="SSF52540">
    <property type="entry name" value="P-loop containing nucleoside triphosphate hydrolases"/>
    <property type="match status" value="1"/>
</dbReference>
<comment type="similarity">
    <text evidence="4">Belongs to the SIMIBI class G3E GTPase family. ZNG1 subfamily.</text>
</comment>
<feature type="domain" description="CobW C-terminal" evidence="6">
    <location>
        <begin position="232"/>
        <end position="323"/>
    </location>
</feature>
<dbReference type="Gene3D" id="3.40.50.300">
    <property type="entry name" value="P-loop containing nucleotide triphosphate hydrolases"/>
    <property type="match status" value="1"/>
</dbReference>
<dbReference type="SMART" id="SM00833">
    <property type="entry name" value="CobW_C"/>
    <property type="match status" value="1"/>
</dbReference>
<evidence type="ECO:0000256" key="2">
    <source>
        <dbReference type="ARBA" id="ARBA00022801"/>
    </source>
</evidence>
<protein>
    <submittedName>
        <fullName evidence="7">GTP-binding protein</fullName>
    </submittedName>
</protein>